<dbReference type="GO" id="GO:0003677">
    <property type="term" value="F:DNA binding"/>
    <property type="evidence" value="ECO:0007669"/>
    <property type="project" value="InterPro"/>
</dbReference>
<comment type="caution">
    <text evidence="1">The sequence shown here is derived from an EMBL/GenBank/DDBJ whole genome shotgun (WGS) entry which is preliminary data.</text>
</comment>
<proteinExistence type="predicted"/>
<dbReference type="Gene3D" id="1.25.40.10">
    <property type="entry name" value="Tetratricopeptide repeat domain"/>
    <property type="match status" value="1"/>
</dbReference>
<sequence>MEIGTTLKKLRVGKNITREELVKGIMSTNHYFKIENNENIISLDKFI</sequence>
<dbReference type="SUPFAM" id="SSF47413">
    <property type="entry name" value="lambda repressor-like DNA-binding domains"/>
    <property type="match status" value="1"/>
</dbReference>
<protein>
    <submittedName>
        <fullName evidence="1">XRE family transcriptional regulator</fullName>
    </submittedName>
</protein>
<dbReference type="EMBL" id="AAAREG010000024">
    <property type="protein sequence ID" value="EAE2355624.1"/>
    <property type="molecule type" value="Genomic_DNA"/>
</dbReference>
<dbReference type="AlphaFoldDB" id="A0AAN3BCL9"/>
<evidence type="ECO:0000313" key="2">
    <source>
        <dbReference type="Proteomes" id="UP000336166"/>
    </source>
</evidence>
<feature type="non-terminal residue" evidence="1">
    <location>
        <position position="47"/>
    </location>
</feature>
<dbReference type="InterPro" id="IPR010982">
    <property type="entry name" value="Lambda_DNA-bd_dom_sf"/>
</dbReference>
<gene>
    <name evidence="1" type="ORF">Y261_14905</name>
</gene>
<dbReference type="Proteomes" id="UP000336166">
    <property type="component" value="Unassembled WGS sequence"/>
</dbReference>
<accession>A0AAN3BCL9</accession>
<evidence type="ECO:0000313" key="1">
    <source>
        <dbReference type="EMBL" id="EAE2355624.1"/>
    </source>
</evidence>
<organism evidence="1 2">
    <name type="scientific">Listeria monocytogenes</name>
    <dbReference type="NCBI Taxonomy" id="1639"/>
    <lineage>
        <taxon>Bacteria</taxon>
        <taxon>Bacillati</taxon>
        <taxon>Bacillota</taxon>
        <taxon>Bacilli</taxon>
        <taxon>Bacillales</taxon>
        <taxon>Listeriaceae</taxon>
        <taxon>Listeria</taxon>
    </lineage>
</organism>
<reference evidence="1 2" key="1">
    <citation type="submission" date="2018-06" db="EMBL/GenBank/DDBJ databases">
        <authorList>
            <consortium name="PulseNet: The National Subtyping Network for Foodborne Disease Surveillance"/>
            <person name="Tarr C.L."/>
            <person name="Trees E."/>
            <person name="Katz L.S."/>
            <person name="Carleton-Romer H.A."/>
            <person name="Stroika S."/>
            <person name="Kucerova Z."/>
            <person name="Roache K.F."/>
            <person name="Sabol A.L."/>
            <person name="Besser J."/>
            <person name="Gerner-Smidt P."/>
        </authorList>
    </citation>
    <scope>NUCLEOTIDE SEQUENCE [LARGE SCALE GENOMIC DNA]</scope>
    <source>
        <strain evidence="1 2">PNUSAL000134</strain>
    </source>
</reference>
<dbReference type="CDD" id="cd00093">
    <property type="entry name" value="HTH_XRE"/>
    <property type="match status" value="1"/>
</dbReference>
<dbReference type="InterPro" id="IPR001387">
    <property type="entry name" value="Cro/C1-type_HTH"/>
</dbReference>
<name>A0AAN3BCL9_LISMN</name>
<dbReference type="InterPro" id="IPR011990">
    <property type="entry name" value="TPR-like_helical_dom_sf"/>
</dbReference>